<dbReference type="PANTHER" id="PTHR13439:SF0">
    <property type="entry name" value="TOPOISOMERASE I DAMAGE AFFECTED PROTEIN 4"/>
    <property type="match status" value="1"/>
</dbReference>
<evidence type="ECO:0000256" key="3">
    <source>
        <dbReference type="ARBA" id="ARBA00022989"/>
    </source>
</evidence>
<evidence type="ECO:0000256" key="1">
    <source>
        <dbReference type="ARBA" id="ARBA00004141"/>
    </source>
</evidence>
<evidence type="ECO:0000256" key="5">
    <source>
        <dbReference type="PROSITE-ProRule" id="PRU00205"/>
    </source>
</evidence>
<dbReference type="InterPro" id="IPR050846">
    <property type="entry name" value="TLCD"/>
</dbReference>
<organism evidence="9">
    <name type="scientific">Naegleria gruberi</name>
    <name type="common">Amoeba</name>
    <dbReference type="NCBI Taxonomy" id="5762"/>
    <lineage>
        <taxon>Eukaryota</taxon>
        <taxon>Discoba</taxon>
        <taxon>Heterolobosea</taxon>
        <taxon>Tetramitia</taxon>
        <taxon>Eutetramitia</taxon>
        <taxon>Vahlkampfiidae</taxon>
        <taxon>Naegleria</taxon>
    </lineage>
</organism>
<dbReference type="Proteomes" id="UP000006671">
    <property type="component" value="Unassembled WGS sequence"/>
</dbReference>
<gene>
    <name evidence="8" type="ORF">NAEGRDRAFT_73614</name>
</gene>
<dbReference type="OrthoDB" id="10266980at2759"/>
<dbReference type="KEGG" id="ngr:NAEGRDRAFT_73614"/>
<name>D2VX45_NAEGR</name>
<dbReference type="GeneID" id="8858062"/>
<dbReference type="GO" id="GO:0016020">
    <property type="term" value="C:membrane"/>
    <property type="evidence" value="ECO:0007669"/>
    <property type="project" value="UniProtKB-SubCell"/>
</dbReference>
<dbReference type="PROSITE" id="PS50922">
    <property type="entry name" value="TLC"/>
    <property type="match status" value="1"/>
</dbReference>
<protein>
    <submittedName>
        <fullName evidence="8">Predicted protein</fullName>
    </submittedName>
</protein>
<dbReference type="AlphaFoldDB" id="D2VX45"/>
<dbReference type="EMBL" id="GG738906">
    <property type="protein sequence ID" value="EFC38560.1"/>
    <property type="molecule type" value="Genomic_DNA"/>
</dbReference>
<sequence length="240" mass="27538">MSASTLMESSFFSSAKYPMKPYSNDTITQIFGSVAFHTVLFFVFYALSSVIFSTFKTLDFSKKMDWVSRLVSNFHAIVSFCGALYAILTYPCYLTWNFSCYDNGIGELTMRYTIGYFCYDLLLILAFYKKLGSIGMVLHHVFGILGWGLILSYGSFSFVALMFTLTEATTPFVNQRWFLYECKMKETSLYAAFGFLLWLAWSIVRVPLVPLCGYYLYLNYEGLISVLFGSNKKKDIKKND</sequence>
<dbReference type="GO" id="GO:0005783">
    <property type="term" value="C:endoplasmic reticulum"/>
    <property type="evidence" value="ECO:0007669"/>
    <property type="project" value="TreeGrafter"/>
</dbReference>
<evidence type="ECO:0000313" key="9">
    <source>
        <dbReference type="Proteomes" id="UP000006671"/>
    </source>
</evidence>
<dbReference type="GO" id="GO:0055088">
    <property type="term" value="P:lipid homeostasis"/>
    <property type="evidence" value="ECO:0007669"/>
    <property type="project" value="TreeGrafter"/>
</dbReference>
<dbReference type="RefSeq" id="XP_002671304.1">
    <property type="nucleotide sequence ID" value="XM_002671258.1"/>
</dbReference>
<evidence type="ECO:0000256" key="2">
    <source>
        <dbReference type="ARBA" id="ARBA00022692"/>
    </source>
</evidence>
<dbReference type="SMART" id="SM00724">
    <property type="entry name" value="TLC"/>
    <property type="match status" value="1"/>
</dbReference>
<dbReference type="InterPro" id="IPR006634">
    <property type="entry name" value="TLC-dom"/>
</dbReference>
<dbReference type="Pfam" id="PF03798">
    <property type="entry name" value="TRAM_LAG1_CLN8"/>
    <property type="match status" value="1"/>
</dbReference>
<comment type="subcellular location">
    <subcellularLocation>
        <location evidence="1">Membrane</location>
        <topology evidence="1">Multi-pass membrane protein</topology>
    </subcellularLocation>
</comment>
<dbReference type="PANTHER" id="PTHR13439">
    <property type="entry name" value="CT120 PROTEIN"/>
    <property type="match status" value="1"/>
</dbReference>
<accession>D2VX45</accession>
<feature type="transmembrane region" description="Helical" evidence="6">
    <location>
        <begin position="74"/>
        <end position="96"/>
    </location>
</feature>
<feature type="transmembrane region" description="Helical" evidence="6">
    <location>
        <begin position="140"/>
        <end position="166"/>
    </location>
</feature>
<feature type="transmembrane region" description="Helical" evidence="6">
    <location>
        <begin position="108"/>
        <end position="128"/>
    </location>
</feature>
<proteinExistence type="predicted"/>
<dbReference type="eggNOG" id="KOG4561">
    <property type="taxonomic scope" value="Eukaryota"/>
</dbReference>
<evidence type="ECO:0000256" key="4">
    <source>
        <dbReference type="ARBA" id="ARBA00023136"/>
    </source>
</evidence>
<dbReference type="VEuPathDB" id="AmoebaDB:NAEGRDRAFT_73614"/>
<reference evidence="8 9" key="1">
    <citation type="journal article" date="2010" name="Cell">
        <title>The genome of Naegleria gruberi illuminates early eukaryotic versatility.</title>
        <authorList>
            <person name="Fritz-Laylin L.K."/>
            <person name="Prochnik S.E."/>
            <person name="Ginger M.L."/>
            <person name="Dacks J.B."/>
            <person name="Carpenter M.L."/>
            <person name="Field M.C."/>
            <person name="Kuo A."/>
            <person name="Paredez A."/>
            <person name="Chapman J."/>
            <person name="Pham J."/>
            <person name="Shu S."/>
            <person name="Neupane R."/>
            <person name="Cipriano M."/>
            <person name="Mancuso J."/>
            <person name="Tu H."/>
            <person name="Salamov A."/>
            <person name="Lindquist E."/>
            <person name="Shapiro H."/>
            <person name="Lucas S."/>
            <person name="Grigoriev I.V."/>
            <person name="Cande W.Z."/>
            <person name="Fulton C."/>
            <person name="Rokhsar D.S."/>
            <person name="Dawson S.C."/>
        </authorList>
    </citation>
    <scope>NUCLEOTIDE SEQUENCE [LARGE SCALE GENOMIC DNA]</scope>
    <source>
        <strain evidence="8 9">NEG-M</strain>
    </source>
</reference>
<dbReference type="FunCoup" id="D2VX45">
    <property type="interactions" value="164"/>
</dbReference>
<dbReference type="OMA" id="EWNGAEP"/>
<keyword evidence="3 6" id="KW-1133">Transmembrane helix</keyword>
<keyword evidence="2 5" id="KW-0812">Transmembrane</keyword>
<evidence type="ECO:0000313" key="8">
    <source>
        <dbReference type="EMBL" id="EFC38560.1"/>
    </source>
</evidence>
<keyword evidence="9" id="KW-1185">Reference proteome</keyword>
<evidence type="ECO:0000259" key="7">
    <source>
        <dbReference type="PROSITE" id="PS50922"/>
    </source>
</evidence>
<dbReference type="InParanoid" id="D2VX45"/>
<feature type="domain" description="TLC" evidence="7">
    <location>
        <begin position="61"/>
        <end position="240"/>
    </location>
</feature>
<keyword evidence="4 5" id="KW-0472">Membrane</keyword>
<feature type="transmembrane region" description="Helical" evidence="6">
    <location>
        <begin position="187"/>
        <end position="208"/>
    </location>
</feature>
<evidence type="ECO:0000256" key="6">
    <source>
        <dbReference type="SAM" id="Phobius"/>
    </source>
</evidence>
<feature type="transmembrane region" description="Helical" evidence="6">
    <location>
        <begin position="30"/>
        <end position="54"/>
    </location>
</feature>